<comment type="subcellular location">
    <subcellularLocation>
        <location evidence="1">Nucleus</location>
        <location evidence="1">Nucleolus</location>
    </subcellularLocation>
</comment>
<evidence type="ECO:0000256" key="4">
    <source>
        <dbReference type="ARBA" id="ARBA00023242"/>
    </source>
</evidence>
<dbReference type="PANTHER" id="PTHR13634:SF0">
    <property type="entry name" value="RIBOSOME BIOGENESIS PROTEIN BRX1 HOMOLOG"/>
    <property type="match status" value="1"/>
</dbReference>
<dbReference type="GO" id="GO:0000027">
    <property type="term" value="P:ribosomal large subunit assembly"/>
    <property type="evidence" value="ECO:0007669"/>
    <property type="project" value="TreeGrafter"/>
</dbReference>
<dbReference type="GO" id="GO:0019843">
    <property type="term" value="F:rRNA binding"/>
    <property type="evidence" value="ECO:0007669"/>
    <property type="project" value="InterPro"/>
</dbReference>
<dbReference type="SUPFAM" id="SSF52954">
    <property type="entry name" value="Class II aaRS ABD-related"/>
    <property type="match status" value="1"/>
</dbReference>
<keyword evidence="3" id="KW-0690">Ribosome biogenesis</keyword>
<accession>A0A7S1SPD1</accession>
<sequence length="297" mass="33500">MGKGNKKKRGGGELSEEIPEANKAAKVSEGGEKSGFRNKEKVLILTTRGITHRHRHLMLDLCQLIPHSKKDSKLDTKTDRQVINEVADLSGCTSCLFFEARKRKDLYLWMAKSGAGPSVKFHVKNIHTMDELKLTGNHLKGSRPVLSFHAAFDQEPHLQLLKEMFTQVFATPKGHNKSKPFFDHVISFSVGDGHVWVRNYQTVLPQDKPKNAREMSLVEVGPRFCLNPVKIFAGSFQGVTLYENPAYVSPNTIRALEKKQSQSKYKNKVQTVSKRKEHIAANKAPSNPLDDVFRGRR</sequence>
<dbReference type="SMART" id="SM00879">
    <property type="entry name" value="Brix"/>
    <property type="match status" value="1"/>
</dbReference>
<dbReference type="FunFam" id="3.40.50.10480:FF:000009">
    <property type="entry name" value="Ribosome biogenesis protein, putative"/>
    <property type="match status" value="1"/>
</dbReference>
<feature type="domain" description="Brix" evidence="6">
    <location>
        <begin position="40"/>
        <end position="237"/>
    </location>
</feature>
<proteinExistence type="inferred from homology"/>
<evidence type="ECO:0000259" key="6">
    <source>
        <dbReference type="PROSITE" id="PS50833"/>
    </source>
</evidence>
<protein>
    <recommendedName>
        <fullName evidence="6">Brix domain-containing protein</fullName>
    </recommendedName>
</protein>
<dbReference type="InterPro" id="IPR026532">
    <property type="entry name" value="BRX1"/>
</dbReference>
<comment type="similarity">
    <text evidence="2">Belongs to the BRX1 family.</text>
</comment>
<evidence type="ECO:0000256" key="5">
    <source>
        <dbReference type="SAM" id="MobiDB-lite"/>
    </source>
</evidence>
<dbReference type="AlphaFoldDB" id="A0A7S1SPD1"/>
<name>A0A7S1SPD1_9CHLO</name>
<evidence type="ECO:0000256" key="2">
    <source>
        <dbReference type="ARBA" id="ARBA00006369"/>
    </source>
</evidence>
<dbReference type="GO" id="GO:0005730">
    <property type="term" value="C:nucleolus"/>
    <property type="evidence" value="ECO:0007669"/>
    <property type="project" value="UniProtKB-SubCell"/>
</dbReference>
<gene>
    <name evidence="7" type="ORF">TCHU04912_LOCUS7164</name>
</gene>
<dbReference type="PANTHER" id="PTHR13634">
    <property type="entry name" value="RIBOSOME BIOGENESIS PROTEIN BRIX"/>
    <property type="match status" value="1"/>
</dbReference>
<feature type="region of interest" description="Disordered" evidence="5">
    <location>
        <begin position="1"/>
        <end position="33"/>
    </location>
</feature>
<feature type="region of interest" description="Disordered" evidence="5">
    <location>
        <begin position="272"/>
        <end position="297"/>
    </location>
</feature>
<evidence type="ECO:0000313" key="7">
    <source>
        <dbReference type="EMBL" id="CAD9204929.1"/>
    </source>
</evidence>
<evidence type="ECO:0000256" key="1">
    <source>
        <dbReference type="ARBA" id="ARBA00004604"/>
    </source>
</evidence>
<organism evidence="7">
    <name type="scientific">Tetraselmis chuii</name>
    <dbReference type="NCBI Taxonomy" id="63592"/>
    <lineage>
        <taxon>Eukaryota</taxon>
        <taxon>Viridiplantae</taxon>
        <taxon>Chlorophyta</taxon>
        <taxon>core chlorophytes</taxon>
        <taxon>Chlorodendrophyceae</taxon>
        <taxon>Chlorodendrales</taxon>
        <taxon>Chlorodendraceae</taxon>
        <taxon>Tetraselmis</taxon>
    </lineage>
</organism>
<dbReference type="InterPro" id="IPR007109">
    <property type="entry name" value="Brix"/>
</dbReference>
<keyword evidence="4" id="KW-0539">Nucleus</keyword>
<reference evidence="7" key="1">
    <citation type="submission" date="2021-01" db="EMBL/GenBank/DDBJ databases">
        <authorList>
            <person name="Corre E."/>
            <person name="Pelletier E."/>
            <person name="Niang G."/>
            <person name="Scheremetjew M."/>
            <person name="Finn R."/>
            <person name="Kale V."/>
            <person name="Holt S."/>
            <person name="Cochrane G."/>
            <person name="Meng A."/>
            <person name="Brown T."/>
            <person name="Cohen L."/>
        </authorList>
    </citation>
    <scope>NUCLEOTIDE SEQUENCE</scope>
    <source>
        <strain evidence="7">PLY429</strain>
    </source>
</reference>
<dbReference type="EMBL" id="HBGG01013997">
    <property type="protein sequence ID" value="CAD9204929.1"/>
    <property type="molecule type" value="Transcribed_RNA"/>
</dbReference>
<dbReference type="GO" id="GO:0006364">
    <property type="term" value="P:rRNA processing"/>
    <property type="evidence" value="ECO:0007669"/>
    <property type="project" value="InterPro"/>
</dbReference>
<dbReference type="PROSITE" id="PS50833">
    <property type="entry name" value="BRIX"/>
    <property type="match status" value="1"/>
</dbReference>
<dbReference type="Pfam" id="PF04427">
    <property type="entry name" value="Brix"/>
    <property type="match status" value="1"/>
</dbReference>
<evidence type="ECO:0000256" key="3">
    <source>
        <dbReference type="ARBA" id="ARBA00022517"/>
    </source>
</evidence>